<keyword evidence="19" id="KW-0539">Nucleus</keyword>
<comment type="function">
    <text evidence="20">Reverse transcriptase/ribonuclease H (RT) is a multifunctional enzyme that catalyzes the conversion of the retro-elements RNA genome into dsDNA within the VLP. The enzyme displays a DNA polymerase activity that can copy either DNA or RNA templates, and a ribonuclease H (RNase H) activity that cleaves the RNA strand of RNA-DNA heteroduplexes during plus-strand synthesis and hydrolyzes RNA primers. The conversion leads to a linear dsDNA copy of the retrotransposon that includes long terminal repeats (LTRs) at both ends.</text>
</comment>
<keyword evidence="12" id="KW-0460">Magnesium</keyword>
<evidence type="ECO:0000256" key="9">
    <source>
        <dbReference type="ARBA" id="ARBA00022723"/>
    </source>
</evidence>
<comment type="catalytic activity">
    <reaction evidence="1">
        <text>Endonucleolytic cleavage to 5'-phosphomonoester.</text>
        <dbReference type="EC" id="3.1.26.4"/>
    </reaction>
</comment>
<dbReference type="InterPro" id="IPR057670">
    <property type="entry name" value="SH3_retrovirus"/>
</dbReference>
<keyword evidence="5" id="KW-0815">Transposition</keyword>
<dbReference type="GO" id="GO:0003964">
    <property type="term" value="F:RNA-directed DNA polymerase activity"/>
    <property type="evidence" value="ECO:0007669"/>
    <property type="project" value="UniProtKB-KW"/>
</dbReference>
<dbReference type="PANTHER" id="PTHR42648">
    <property type="entry name" value="TRANSPOSASE, PUTATIVE-RELATED"/>
    <property type="match status" value="1"/>
</dbReference>
<dbReference type="PANTHER" id="PTHR42648:SF11">
    <property type="entry name" value="TRANSPOSON TY4-P GAG-POL POLYPROTEIN"/>
    <property type="match status" value="1"/>
</dbReference>
<evidence type="ECO:0000256" key="4">
    <source>
        <dbReference type="ARBA" id="ARBA00022490"/>
    </source>
</evidence>
<evidence type="ECO:0000256" key="14">
    <source>
        <dbReference type="ARBA" id="ARBA00022908"/>
    </source>
</evidence>
<evidence type="ECO:0000256" key="6">
    <source>
        <dbReference type="ARBA" id="ARBA00022679"/>
    </source>
</evidence>
<dbReference type="GO" id="GO:0046872">
    <property type="term" value="F:metal ion binding"/>
    <property type="evidence" value="ECO:0007669"/>
    <property type="project" value="UniProtKB-KW"/>
</dbReference>
<evidence type="ECO:0000256" key="19">
    <source>
        <dbReference type="ARBA" id="ARBA00023242"/>
    </source>
</evidence>
<evidence type="ECO:0000256" key="12">
    <source>
        <dbReference type="ARBA" id="ARBA00022842"/>
    </source>
</evidence>
<dbReference type="RefSeq" id="XP_022465399.1">
    <property type="nucleotide sequence ID" value="XM_022608955.1"/>
</dbReference>
<proteinExistence type="predicted"/>
<dbReference type="InterPro" id="IPR012337">
    <property type="entry name" value="RNaseH-like_sf"/>
</dbReference>
<dbReference type="GO" id="GO:0004523">
    <property type="term" value="F:RNA-DNA hybrid ribonuclease activity"/>
    <property type="evidence" value="ECO:0007669"/>
    <property type="project" value="UniProtKB-EC"/>
</dbReference>
<evidence type="ECO:0000256" key="21">
    <source>
        <dbReference type="ARBA" id="ARBA00025615"/>
    </source>
</evidence>
<protein>
    <recommendedName>
        <fullName evidence="24">Integrase catalytic domain-containing protein</fullName>
    </recommendedName>
</protein>
<dbReference type="eggNOG" id="KOG0017">
    <property type="taxonomic scope" value="Eukaryota"/>
</dbReference>
<comment type="catalytic activity">
    <reaction evidence="23">
        <text>DNA(n) + a 2'-deoxyribonucleoside 5'-triphosphate = DNA(n+1) + diphosphate</text>
        <dbReference type="Rhea" id="RHEA:22508"/>
        <dbReference type="Rhea" id="RHEA-COMP:17339"/>
        <dbReference type="Rhea" id="RHEA-COMP:17340"/>
        <dbReference type="ChEBI" id="CHEBI:33019"/>
        <dbReference type="ChEBI" id="CHEBI:61560"/>
        <dbReference type="ChEBI" id="CHEBI:173112"/>
        <dbReference type="EC" id="2.7.7.7"/>
    </reaction>
</comment>
<evidence type="ECO:0000256" key="23">
    <source>
        <dbReference type="ARBA" id="ARBA00049244"/>
    </source>
</evidence>
<dbReference type="GO" id="GO:0003887">
    <property type="term" value="F:DNA-directed DNA polymerase activity"/>
    <property type="evidence" value="ECO:0007669"/>
    <property type="project" value="UniProtKB-KW"/>
</dbReference>
<keyword evidence="10" id="KW-0255">Endonuclease</keyword>
<keyword evidence="9" id="KW-0479">Metal-binding</keyword>
<evidence type="ECO:0000259" key="24">
    <source>
        <dbReference type="PROSITE" id="PS50994"/>
    </source>
</evidence>
<evidence type="ECO:0000256" key="17">
    <source>
        <dbReference type="ARBA" id="ARBA00023125"/>
    </source>
</evidence>
<keyword evidence="11" id="KW-0378">Hydrolase</keyword>
<dbReference type="InterPro" id="IPR036397">
    <property type="entry name" value="RNaseH_sf"/>
</dbReference>
<keyword evidence="6" id="KW-0808">Transferase</keyword>
<evidence type="ECO:0000256" key="5">
    <source>
        <dbReference type="ARBA" id="ARBA00022578"/>
    </source>
</evidence>
<comment type="catalytic activity">
    <reaction evidence="22">
        <text>DNA(n) + a 2'-deoxyribonucleoside 5'-triphosphate = DNA(n+1) + diphosphate</text>
        <dbReference type="Rhea" id="RHEA:22508"/>
        <dbReference type="Rhea" id="RHEA-COMP:17339"/>
        <dbReference type="Rhea" id="RHEA-COMP:17340"/>
        <dbReference type="ChEBI" id="CHEBI:33019"/>
        <dbReference type="ChEBI" id="CHEBI:61560"/>
        <dbReference type="ChEBI" id="CHEBI:173112"/>
        <dbReference type="EC" id="2.7.7.49"/>
    </reaction>
</comment>
<dbReference type="Gene3D" id="3.30.420.10">
    <property type="entry name" value="Ribonuclease H-like superfamily/Ribonuclease H"/>
    <property type="match status" value="1"/>
</dbReference>
<comment type="subcellular location">
    <subcellularLocation>
        <location evidence="3">Cytoplasm</location>
    </subcellularLocation>
    <subcellularLocation>
        <location evidence="2">Nucleus</location>
    </subcellularLocation>
</comment>
<dbReference type="GO" id="GO:0003677">
    <property type="term" value="F:DNA binding"/>
    <property type="evidence" value="ECO:0007669"/>
    <property type="project" value="UniProtKB-KW"/>
</dbReference>
<gene>
    <name evidence="25" type="primary">KNAG0G00963</name>
    <name evidence="25" type="ordered locus">KNAG_0G00963</name>
</gene>
<dbReference type="Proteomes" id="UP000006310">
    <property type="component" value="Chromosome 7"/>
</dbReference>
<dbReference type="GO" id="GO:0006310">
    <property type="term" value="P:DNA recombination"/>
    <property type="evidence" value="ECO:0007669"/>
    <property type="project" value="UniProtKB-KW"/>
</dbReference>
<dbReference type="Pfam" id="PF25597">
    <property type="entry name" value="SH3_retrovirus"/>
    <property type="match status" value="1"/>
</dbReference>
<dbReference type="GO" id="GO:0003723">
    <property type="term" value="F:RNA binding"/>
    <property type="evidence" value="ECO:0007669"/>
    <property type="project" value="UniProtKB-KW"/>
</dbReference>
<keyword evidence="13" id="KW-0694">RNA-binding</keyword>
<feature type="domain" description="Integrase catalytic" evidence="24">
    <location>
        <begin position="28"/>
        <end position="198"/>
    </location>
</feature>
<dbReference type="SUPFAM" id="SSF53098">
    <property type="entry name" value="Ribonuclease H-like"/>
    <property type="match status" value="1"/>
</dbReference>
<evidence type="ECO:0000256" key="10">
    <source>
        <dbReference type="ARBA" id="ARBA00022759"/>
    </source>
</evidence>
<dbReference type="GO" id="GO:0005634">
    <property type="term" value="C:nucleus"/>
    <property type="evidence" value="ECO:0007669"/>
    <property type="project" value="UniProtKB-SubCell"/>
</dbReference>
<evidence type="ECO:0000256" key="2">
    <source>
        <dbReference type="ARBA" id="ARBA00004123"/>
    </source>
</evidence>
<comment type="function">
    <text evidence="21">Integrase (IN) targets the VLP to the nucleus, where a subparticle preintegration complex (PIC) containing at least integrase and the newly synthesized dsDNA copy of the retrotransposon must transit the nuclear membrane. Once in the nucleus, integrase performs the integration of the dsDNA into the host genome.</text>
</comment>
<keyword evidence="17" id="KW-0238">DNA-binding</keyword>
<keyword evidence="4" id="KW-0963">Cytoplasm</keyword>
<accession>J7RNL5</accession>
<evidence type="ECO:0000256" key="20">
    <source>
        <dbReference type="ARBA" id="ARBA00025590"/>
    </source>
</evidence>
<organism evidence="25 26">
    <name type="scientific">Huiozyma naganishii (strain ATCC MYA-139 / BCRC 22969 / CBS 8797 / KCTC 17520 / NBRC 10181 / NCYC 3082 / Yp74L-3)</name>
    <name type="common">Yeast</name>
    <name type="synonym">Kazachstania naganishii</name>
    <dbReference type="NCBI Taxonomy" id="1071383"/>
    <lineage>
        <taxon>Eukaryota</taxon>
        <taxon>Fungi</taxon>
        <taxon>Dikarya</taxon>
        <taxon>Ascomycota</taxon>
        <taxon>Saccharomycotina</taxon>
        <taxon>Saccharomycetes</taxon>
        <taxon>Saccharomycetales</taxon>
        <taxon>Saccharomycetaceae</taxon>
        <taxon>Huiozyma</taxon>
    </lineage>
</organism>
<dbReference type="PROSITE" id="PS50994">
    <property type="entry name" value="INTEGRASE"/>
    <property type="match status" value="1"/>
</dbReference>
<evidence type="ECO:0000256" key="18">
    <source>
        <dbReference type="ARBA" id="ARBA00023172"/>
    </source>
</evidence>
<keyword evidence="14" id="KW-0229">DNA integration</keyword>
<keyword evidence="7" id="KW-0548">Nucleotidyltransferase</keyword>
<dbReference type="Pfam" id="PF00665">
    <property type="entry name" value="rve"/>
    <property type="match status" value="1"/>
</dbReference>
<evidence type="ECO:0000256" key="1">
    <source>
        <dbReference type="ARBA" id="ARBA00000077"/>
    </source>
</evidence>
<dbReference type="GeneID" id="34526877"/>
<evidence type="ECO:0000256" key="7">
    <source>
        <dbReference type="ARBA" id="ARBA00022695"/>
    </source>
</evidence>
<dbReference type="HOGENOM" id="CLU_001650_20_4_1"/>
<reference evidence="26" key="2">
    <citation type="submission" date="2012-08" db="EMBL/GenBank/DDBJ databases">
        <title>Genome sequence of Kazachstania naganishii.</title>
        <authorList>
            <person name="Gordon J.L."/>
            <person name="Armisen D."/>
            <person name="Proux-Wera E."/>
            <person name="OhEigeartaigh S.S."/>
            <person name="Byrne K.P."/>
            <person name="Wolfe K.H."/>
        </authorList>
    </citation>
    <scope>NUCLEOTIDE SEQUENCE [LARGE SCALE GENOMIC DNA]</scope>
    <source>
        <strain evidence="26">ATCC MYA-139 / BCRC 22969 / CBS 8797 / CCRC 22969 / KCTC 17520 / NBRC 10181 / NCYC 3082</strain>
    </source>
</reference>
<dbReference type="KEGG" id="kng:KNAG_0G00963"/>
<keyword evidence="15" id="KW-0695">RNA-directed DNA polymerase</keyword>
<keyword evidence="8" id="KW-0540">Nuclease</keyword>
<evidence type="ECO:0000256" key="3">
    <source>
        <dbReference type="ARBA" id="ARBA00004496"/>
    </source>
</evidence>
<evidence type="ECO:0000256" key="16">
    <source>
        <dbReference type="ARBA" id="ARBA00022932"/>
    </source>
</evidence>
<dbReference type="STRING" id="1071383.J7RNL5"/>
<evidence type="ECO:0000256" key="8">
    <source>
        <dbReference type="ARBA" id="ARBA00022722"/>
    </source>
</evidence>
<dbReference type="InterPro" id="IPR039537">
    <property type="entry name" value="Retrotran_Ty1/copia-like"/>
</dbReference>
<dbReference type="OMA" id="ICHEYTI"/>
<dbReference type="GO" id="GO:0032196">
    <property type="term" value="P:transposition"/>
    <property type="evidence" value="ECO:0007669"/>
    <property type="project" value="UniProtKB-KW"/>
</dbReference>
<dbReference type="GO" id="GO:0005737">
    <property type="term" value="C:cytoplasm"/>
    <property type="evidence" value="ECO:0007669"/>
    <property type="project" value="UniProtKB-SubCell"/>
</dbReference>
<dbReference type="OrthoDB" id="4069947at2759"/>
<evidence type="ECO:0000256" key="11">
    <source>
        <dbReference type="ARBA" id="ARBA00022801"/>
    </source>
</evidence>
<evidence type="ECO:0000256" key="15">
    <source>
        <dbReference type="ARBA" id="ARBA00022918"/>
    </source>
</evidence>
<evidence type="ECO:0000256" key="22">
    <source>
        <dbReference type="ARBA" id="ARBA00048173"/>
    </source>
</evidence>
<keyword evidence="16" id="KW-0239">DNA-directed DNA polymerase</keyword>
<dbReference type="InterPro" id="IPR001584">
    <property type="entry name" value="Integrase_cat-core"/>
</dbReference>
<keyword evidence="26" id="KW-1185">Reference proteome</keyword>
<evidence type="ECO:0000313" key="26">
    <source>
        <dbReference type="Proteomes" id="UP000006310"/>
    </source>
</evidence>
<dbReference type="GO" id="GO:0015074">
    <property type="term" value="P:DNA integration"/>
    <property type="evidence" value="ECO:0007669"/>
    <property type="project" value="UniProtKB-KW"/>
</dbReference>
<sequence>MKPQETSVCATCAISKSTVRKGSVSSSVYTAPLQLLQADLCGPFRYDNYVDGRYFLTIRDAYSRCYFALVLKDKSAATLAFTNWILEQENYFSTRGGYKVGTVRTDNGGEFNNTVLHDFLKRKGICHEYTIPHSSYQNGGVERAHRTIQEKVRYLFYAGRVPPYLWPEALSCAVYLINRLPVVSHNDMIPWSKWKTDWNKRVTLDHLRTFGCAAYATLPHTNRDGKLASTAISGVMVGYAENRKGYRIYHPASDKTYVSNQVTFDENLFPLANTDASHKAYDFGSSAIRGVPSYPSTSGRLTTSEPSCSNPLDNSLCWSLTGFIITRR</sequence>
<keyword evidence="18" id="KW-0233">DNA recombination</keyword>
<reference evidence="25 26" key="1">
    <citation type="journal article" date="2011" name="Proc. Natl. Acad. Sci. U.S.A.">
        <title>Evolutionary erosion of yeast sex chromosomes by mating-type switching accidents.</title>
        <authorList>
            <person name="Gordon J.L."/>
            <person name="Armisen D."/>
            <person name="Proux-Wera E."/>
            <person name="Oheigeartaigh S.S."/>
            <person name="Byrne K.P."/>
            <person name="Wolfe K.H."/>
        </authorList>
    </citation>
    <scope>NUCLEOTIDE SEQUENCE [LARGE SCALE GENOMIC DNA]</scope>
    <source>
        <strain evidence="26">ATCC MYA-139 / BCRC 22969 / CBS 8797 / CCRC 22969 / KCTC 17520 / NBRC 10181 / NCYC 3082</strain>
    </source>
</reference>
<name>J7RNL5_HUIN7</name>
<dbReference type="AlphaFoldDB" id="J7RNL5"/>
<dbReference type="EMBL" id="HE978320">
    <property type="protein sequence ID" value="CCK71153.1"/>
    <property type="molecule type" value="Genomic_DNA"/>
</dbReference>
<evidence type="ECO:0000313" key="25">
    <source>
        <dbReference type="EMBL" id="CCK71153.1"/>
    </source>
</evidence>
<evidence type="ECO:0000256" key="13">
    <source>
        <dbReference type="ARBA" id="ARBA00022884"/>
    </source>
</evidence>